<dbReference type="Pfam" id="PF17164">
    <property type="entry name" value="DUF5122"/>
    <property type="match status" value="2"/>
</dbReference>
<dbReference type="AlphaFoldDB" id="A0AAE6ZUV2"/>
<evidence type="ECO:0008006" key="3">
    <source>
        <dbReference type="Google" id="ProtNLM"/>
    </source>
</evidence>
<name>A0AAE6ZUV2_9PSED</name>
<proteinExistence type="predicted"/>
<organism evidence="1 2">
    <name type="scientific">Pseudomonas umsongensis</name>
    <dbReference type="NCBI Taxonomy" id="198618"/>
    <lineage>
        <taxon>Bacteria</taxon>
        <taxon>Pseudomonadati</taxon>
        <taxon>Pseudomonadota</taxon>
        <taxon>Gammaproteobacteria</taxon>
        <taxon>Pseudomonadales</taxon>
        <taxon>Pseudomonadaceae</taxon>
        <taxon>Pseudomonas</taxon>
    </lineage>
</organism>
<dbReference type="GeneID" id="72194576"/>
<dbReference type="EMBL" id="CP051487">
    <property type="protein sequence ID" value="QJC79255.1"/>
    <property type="molecule type" value="Genomic_DNA"/>
</dbReference>
<evidence type="ECO:0000313" key="2">
    <source>
        <dbReference type="Proteomes" id="UP000501367"/>
    </source>
</evidence>
<dbReference type="NCBIfam" id="TIGR02608">
    <property type="entry name" value="delta_60_rpt"/>
    <property type="match status" value="5"/>
</dbReference>
<dbReference type="InterPro" id="IPR013431">
    <property type="entry name" value="Delta_60_rpt"/>
</dbReference>
<dbReference type="Gene3D" id="2.80.10.50">
    <property type="match status" value="3"/>
</dbReference>
<protein>
    <recommendedName>
        <fullName evidence="3">Delta-60 repeat domain-containing protein</fullName>
    </recommendedName>
</protein>
<dbReference type="SUPFAM" id="SSF63829">
    <property type="entry name" value="Calcium-dependent phosphotriesterase"/>
    <property type="match status" value="1"/>
</dbReference>
<evidence type="ECO:0000313" key="1">
    <source>
        <dbReference type="EMBL" id="QJC79255.1"/>
    </source>
</evidence>
<accession>A0AAE6ZUV2</accession>
<gene>
    <name evidence="1" type="ORF">HGP31_13365</name>
</gene>
<dbReference type="KEGG" id="pum:HGP31_13365"/>
<dbReference type="RefSeq" id="WP_033042847.1">
    <property type="nucleotide sequence ID" value="NZ_CP044409.1"/>
</dbReference>
<dbReference type="Proteomes" id="UP000501367">
    <property type="component" value="Chromosome"/>
</dbReference>
<sequence>MSTLTSPAGHLDRSFGTDGTTILEGSDVKAIAVLKAPGPHQGKIIGVLADGNDFKLFRLEKNGLLDTSFGTGGYLRWGFAGSPVRSTPTGITELSGDKLLVTGYVQEGSPATLYYPAVARFNAGGSIDLLFGNDGVYVFKEPLPTAQPSSDITPQQTSDGASVYVVDANDDRILFAFNSGTFRPYANQGLLIQLTPAGQLDTRFNEQGYVFFQFDAQNTASIGLAVRQNGNFIVVGTAPNRAFLAAFTPTGQIDSSFGTDGFAVLAQAAGPVTLTQLLLQPDDKPVAVGWFSVASTRKGYVTRTLADGKPDNTFNNALPVTIERPFQSLHLKSARLDAEQAIVVAGELNTRALGLVGRVTPQGLMDRTFGIDGLSDTGIDGILNYTNSMAIQEAGGIVVAGSKNPMAAVCRYHG</sequence>
<reference evidence="1 2" key="1">
    <citation type="submission" date="2020-04" db="EMBL/GenBank/DDBJ databases">
        <authorList>
            <person name="Yao Y."/>
            <person name="He Z."/>
        </authorList>
    </citation>
    <scope>NUCLEOTIDE SEQUENCE [LARGE SCALE GENOMIC DNA]</scope>
    <source>
        <strain evidence="1 2">CY-1</strain>
    </source>
</reference>